<evidence type="ECO:0000313" key="1">
    <source>
        <dbReference type="EMBL" id="JAC27082.1"/>
    </source>
</evidence>
<protein>
    <submittedName>
        <fullName evidence="1">Putative secreted protein</fullName>
    </submittedName>
</protein>
<sequence length="78" mass="8594">MRVVMLLEVYQCLKAVAKARLLGTTSTLRSGGKTASLFRGRCSRKRCVYFGSCSHPANCKSFKRSSCQKLHTSCPHGP</sequence>
<dbReference type="AlphaFoldDB" id="A0A023FZY0"/>
<reference evidence="1" key="1">
    <citation type="submission" date="2014-03" db="EMBL/GenBank/DDBJ databases">
        <title>The sialotranscriptome of Amblyomma triste, Amblyomma parvum and Amblyomma cajennense ticks, uncovered by 454-based RNA-seq.</title>
        <authorList>
            <person name="Garcia G.R."/>
            <person name="Gardinassi L.G."/>
            <person name="Ribeiro J.M."/>
            <person name="Anatrielo E."/>
            <person name="Ferreira B.R."/>
            <person name="Moreira H.N."/>
            <person name="Mafra C."/>
            <person name="Olegario M.M."/>
            <person name="Szabo P.J."/>
            <person name="Miranda-Santos I.K."/>
            <person name="Maruyama S.R."/>
        </authorList>
    </citation>
    <scope>NUCLEOTIDE SEQUENCE</scope>
    <source>
        <strain evidence="1">Araguapaz</strain>
        <tissue evidence="1">Salivary glands</tissue>
    </source>
</reference>
<dbReference type="EMBL" id="GBBL01000238">
    <property type="protein sequence ID" value="JAC27082.1"/>
    <property type="molecule type" value="mRNA"/>
</dbReference>
<name>A0A023FZY0_AMBPA</name>
<organism evidence="1">
    <name type="scientific">Amblyomma parvum</name>
    <name type="common">South American tick</name>
    <dbReference type="NCBI Taxonomy" id="251391"/>
    <lineage>
        <taxon>Eukaryota</taxon>
        <taxon>Metazoa</taxon>
        <taxon>Ecdysozoa</taxon>
        <taxon>Arthropoda</taxon>
        <taxon>Chelicerata</taxon>
        <taxon>Arachnida</taxon>
        <taxon>Acari</taxon>
        <taxon>Parasitiformes</taxon>
        <taxon>Ixodida</taxon>
        <taxon>Ixodoidea</taxon>
        <taxon>Ixodidae</taxon>
        <taxon>Amblyomminae</taxon>
        <taxon>Amblyomma</taxon>
    </lineage>
</organism>
<proteinExistence type="evidence at transcript level"/>
<accession>A0A023FZY0</accession>